<accession>A0A835XVJ6</accession>
<comment type="caution">
    <text evidence="1">The sequence shown here is derived from an EMBL/GenBank/DDBJ whole genome shotgun (WGS) entry which is preliminary data.</text>
</comment>
<gene>
    <name evidence="1" type="ORF">HYH03_011651</name>
</gene>
<protein>
    <submittedName>
        <fullName evidence="1">Uncharacterized protein</fullName>
    </submittedName>
</protein>
<organism evidence="1 2">
    <name type="scientific">Edaphochlamys debaryana</name>
    <dbReference type="NCBI Taxonomy" id="47281"/>
    <lineage>
        <taxon>Eukaryota</taxon>
        <taxon>Viridiplantae</taxon>
        <taxon>Chlorophyta</taxon>
        <taxon>core chlorophytes</taxon>
        <taxon>Chlorophyceae</taxon>
        <taxon>CS clade</taxon>
        <taxon>Chlamydomonadales</taxon>
        <taxon>Chlamydomonadales incertae sedis</taxon>
        <taxon>Edaphochlamys</taxon>
    </lineage>
</organism>
<name>A0A835XVJ6_9CHLO</name>
<dbReference type="AlphaFoldDB" id="A0A835XVJ6"/>
<dbReference type="EMBL" id="JAEHOE010000068">
    <property type="protein sequence ID" value="KAG2489848.1"/>
    <property type="molecule type" value="Genomic_DNA"/>
</dbReference>
<reference evidence="1" key="1">
    <citation type="journal article" date="2020" name="bioRxiv">
        <title>Comparative genomics of Chlamydomonas.</title>
        <authorList>
            <person name="Craig R.J."/>
            <person name="Hasan A.R."/>
            <person name="Ness R.W."/>
            <person name="Keightley P.D."/>
        </authorList>
    </citation>
    <scope>NUCLEOTIDE SEQUENCE</scope>
    <source>
        <strain evidence="1">CCAP 11/70</strain>
    </source>
</reference>
<evidence type="ECO:0000313" key="2">
    <source>
        <dbReference type="Proteomes" id="UP000612055"/>
    </source>
</evidence>
<evidence type="ECO:0000313" key="1">
    <source>
        <dbReference type="EMBL" id="KAG2489848.1"/>
    </source>
</evidence>
<keyword evidence="2" id="KW-1185">Reference proteome</keyword>
<sequence length="67" mass="7472">MSDSHDFQTTWFLIRQNDSMSFQLLPGQPRNPVTQQLVPVGSAVRLLCTPALLVAYTCYNVSNVTVT</sequence>
<dbReference type="Proteomes" id="UP000612055">
    <property type="component" value="Unassembled WGS sequence"/>
</dbReference>
<proteinExistence type="predicted"/>